<evidence type="ECO:0008006" key="6">
    <source>
        <dbReference type="Google" id="ProtNLM"/>
    </source>
</evidence>
<dbReference type="RefSeq" id="WP_182605635.1">
    <property type="nucleotide sequence ID" value="NZ_VKHT01000150.1"/>
</dbReference>
<dbReference type="InterPro" id="IPR036514">
    <property type="entry name" value="SGNH_hydro_sf"/>
</dbReference>
<dbReference type="PANTHER" id="PTHR43695">
    <property type="entry name" value="PUTATIVE (AFU_ORTHOLOGUE AFUA_2G17250)-RELATED"/>
    <property type="match status" value="1"/>
</dbReference>
<comment type="similarity">
    <text evidence="1">Belongs to the 'GDSL' lipolytic enzyme family.</text>
</comment>
<sequence length="191" mass="21322">MTDRRTTFRPRASACRGLFRGTVAGLAALATAMVGLTAPAAEADGPTVYLAGDSTDQTHDPRWEHRAGWGQMIDRFFDEEVRFDNHAIGGRSSRSFVEQGRLDAILDEIGEGDHLFVQFGHNDATVSVPERYTPPEDFKEYLREDYIAGARERGATPVLVTPVSRRAFDANTGEFHVLLPPQRRHGRRPDR</sequence>
<dbReference type="Gene3D" id="3.40.50.1110">
    <property type="entry name" value="SGNH hydrolase"/>
    <property type="match status" value="1"/>
</dbReference>
<evidence type="ECO:0000256" key="3">
    <source>
        <dbReference type="SAM" id="SignalP"/>
    </source>
</evidence>
<dbReference type="SUPFAM" id="SSF52266">
    <property type="entry name" value="SGNH hydrolase"/>
    <property type="match status" value="1"/>
</dbReference>
<proteinExistence type="inferred from homology"/>
<accession>A0A7W3TBT4</accession>
<dbReference type="PANTHER" id="PTHR43695:SF1">
    <property type="entry name" value="RHAMNOGALACTURONAN ACETYLESTERASE"/>
    <property type="match status" value="1"/>
</dbReference>
<dbReference type="AlphaFoldDB" id="A0A7W3TBT4"/>
<keyword evidence="2" id="KW-0378">Hydrolase</keyword>
<dbReference type="Pfam" id="PF00657">
    <property type="entry name" value="Lipase_GDSL"/>
    <property type="match status" value="1"/>
</dbReference>
<feature type="chain" id="PRO_5039688117" description="Rhamnogalacturonan acetylesterase" evidence="3">
    <location>
        <begin position="44"/>
        <end position="191"/>
    </location>
</feature>
<dbReference type="InterPro" id="IPR001087">
    <property type="entry name" value="GDSL"/>
</dbReference>
<keyword evidence="5" id="KW-1185">Reference proteome</keyword>
<comment type="caution">
    <text evidence="4">The sequence shown here is derived from an EMBL/GenBank/DDBJ whole genome shotgun (WGS) entry which is preliminary data.</text>
</comment>
<keyword evidence="3" id="KW-0732">Signal</keyword>
<evidence type="ECO:0000313" key="5">
    <source>
        <dbReference type="Proteomes" id="UP000538929"/>
    </source>
</evidence>
<gene>
    <name evidence="4" type="ORF">FNQ90_07545</name>
</gene>
<dbReference type="EMBL" id="VKHT01000150">
    <property type="protein sequence ID" value="MBB0243964.1"/>
    <property type="molecule type" value="Genomic_DNA"/>
</dbReference>
<dbReference type="GO" id="GO:0016788">
    <property type="term" value="F:hydrolase activity, acting on ester bonds"/>
    <property type="evidence" value="ECO:0007669"/>
    <property type="project" value="InterPro"/>
</dbReference>
<reference evidence="5" key="1">
    <citation type="submission" date="2019-10" db="EMBL/GenBank/DDBJ databases">
        <title>Streptomyces sp. nov., a novel actinobacterium isolated from alkaline environment.</title>
        <authorList>
            <person name="Golinska P."/>
        </authorList>
    </citation>
    <scope>NUCLEOTIDE SEQUENCE [LARGE SCALE GENOMIC DNA]</scope>
    <source>
        <strain evidence="5">DSM 42118</strain>
    </source>
</reference>
<dbReference type="Proteomes" id="UP000538929">
    <property type="component" value="Unassembled WGS sequence"/>
</dbReference>
<protein>
    <recommendedName>
        <fullName evidence="6">Rhamnogalacturonan acetylesterase</fullName>
    </recommendedName>
</protein>
<feature type="signal peptide" evidence="3">
    <location>
        <begin position="1"/>
        <end position="43"/>
    </location>
</feature>
<evidence type="ECO:0000256" key="1">
    <source>
        <dbReference type="ARBA" id="ARBA00008668"/>
    </source>
</evidence>
<evidence type="ECO:0000313" key="4">
    <source>
        <dbReference type="EMBL" id="MBB0243964.1"/>
    </source>
</evidence>
<dbReference type="InterPro" id="IPR037459">
    <property type="entry name" value="RhgT-like"/>
</dbReference>
<evidence type="ECO:0000256" key="2">
    <source>
        <dbReference type="ARBA" id="ARBA00022801"/>
    </source>
</evidence>
<organism evidence="4 5">
    <name type="scientific">Streptomyces alkaliphilus</name>
    <dbReference type="NCBI Taxonomy" id="1472722"/>
    <lineage>
        <taxon>Bacteria</taxon>
        <taxon>Bacillati</taxon>
        <taxon>Actinomycetota</taxon>
        <taxon>Actinomycetes</taxon>
        <taxon>Kitasatosporales</taxon>
        <taxon>Streptomycetaceae</taxon>
        <taxon>Streptomyces</taxon>
    </lineage>
</organism>
<name>A0A7W3TBT4_9ACTN</name>